<proteinExistence type="predicted"/>
<organism evidence="1 2">
    <name type="scientific">Lineolata rhizophorae</name>
    <dbReference type="NCBI Taxonomy" id="578093"/>
    <lineage>
        <taxon>Eukaryota</taxon>
        <taxon>Fungi</taxon>
        <taxon>Dikarya</taxon>
        <taxon>Ascomycota</taxon>
        <taxon>Pezizomycotina</taxon>
        <taxon>Dothideomycetes</taxon>
        <taxon>Dothideomycetes incertae sedis</taxon>
        <taxon>Lineolatales</taxon>
        <taxon>Lineolataceae</taxon>
        <taxon>Lineolata</taxon>
    </lineage>
</organism>
<dbReference type="GO" id="GO:0005506">
    <property type="term" value="F:iron ion binding"/>
    <property type="evidence" value="ECO:0007669"/>
    <property type="project" value="InterPro"/>
</dbReference>
<evidence type="ECO:0000313" key="1">
    <source>
        <dbReference type="EMBL" id="KAF2454620.1"/>
    </source>
</evidence>
<dbReference type="Gene3D" id="1.10.630.10">
    <property type="entry name" value="Cytochrome P450"/>
    <property type="match status" value="1"/>
</dbReference>
<keyword evidence="2" id="KW-1185">Reference proteome</keyword>
<dbReference type="Proteomes" id="UP000799766">
    <property type="component" value="Unassembled WGS sequence"/>
</dbReference>
<sequence>MDARILCTLCLQLLAGALVAFSKSSVCQLIGGTFFLSSAMHWTVVLINRYLNVSADSTYLEGNAIPVIITDNKKCKEMLGGDRTHTGAGIPGIQEKLAARARPNFRLRLAFGIDNAFTTDDEVWYREFKKRVQCSLKAISQERWHILARDARSLATSKLQRSASSPLVPLVQSITLRITLEAFFPKNPVRLRDQHIETVAGEINRVWMVSKDDPRSESWRCQLKLRDALAELIPDAKVFEPRENPLNIILPAYETMWRVVLRCFVEVWQRHVEWQGAFEDLLRNPGASQAPGEGHNEARAFHAVKEAFRLYPPTRRVHRHYADPSTAKRVWEAADIETCHRSAEVWGPDPLVFNPGRWANAHANLGASLLAFGAGDFTCPAKAGFGYRMAAILVAALLDAVGQGPWKLDMGNDEEELAEGVPMLSGRDAYVQAMLVRSEEECR</sequence>
<dbReference type="AlphaFoldDB" id="A0A6A6NS47"/>
<protein>
    <recommendedName>
        <fullName evidence="3">Cytochrome P450</fullName>
    </recommendedName>
</protein>
<dbReference type="GO" id="GO:0020037">
    <property type="term" value="F:heme binding"/>
    <property type="evidence" value="ECO:0007669"/>
    <property type="project" value="InterPro"/>
</dbReference>
<reference evidence="1" key="1">
    <citation type="journal article" date="2020" name="Stud. Mycol.">
        <title>101 Dothideomycetes genomes: a test case for predicting lifestyles and emergence of pathogens.</title>
        <authorList>
            <person name="Haridas S."/>
            <person name="Albert R."/>
            <person name="Binder M."/>
            <person name="Bloem J."/>
            <person name="Labutti K."/>
            <person name="Salamov A."/>
            <person name="Andreopoulos B."/>
            <person name="Baker S."/>
            <person name="Barry K."/>
            <person name="Bills G."/>
            <person name="Bluhm B."/>
            <person name="Cannon C."/>
            <person name="Castanera R."/>
            <person name="Culley D."/>
            <person name="Daum C."/>
            <person name="Ezra D."/>
            <person name="Gonzalez J."/>
            <person name="Henrissat B."/>
            <person name="Kuo A."/>
            <person name="Liang C."/>
            <person name="Lipzen A."/>
            <person name="Lutzoni F."/>
            <person name="Magnuson J."/>
            <person name="Mondo S."/>
            <person name="Nolan M."/>
            <person name="Ohm R."/>
            <person name="Pangilinan J."/>
            <person name="Park H.-J."/>
            <person name="Ramirez L."/>
            <person name="Alfaro M."/>
            <person name="Sun H."/>
            <person name="Tritt A."/>
            <person name="Yoshinaga Y."/>
            <person name="Zwiers L.-H."/>
            <person name="Turgeon B."/>
            <person name="Goodwin S."/>
            <person name="Spatafora J."/>
            <person name="Crous P."/>
            <person name="Grigoriev I."/>
        </authorList>
    </citation>
    <scope>NUCLEOTIDE SEQUENCE</scope>
    <source>
        <strain evidence="1">ATCC 16933</strain>
    </source>
</reference>
<dbReference type="EMBL" id="MU001690">
    <property type="protein sequence ID" value="KAF2454620.1"/>
    <property type="molecule type" value="Genomic_DNA"/>
</dbReference>
<dbReference type="OrthoDB" id="10029320at2759"/>
<dbReference type="SUPFAM" id="SSF48264">
    <property type="entry name" value="Cytochrome P450"/>
    <property type="match status" value="1"/>
</dbReference>
<gene>
    <name evidence="1" type="ORF">BDY21DRAFT_99658</name>
</gene>
<evidence type="ECO:0008006" key="3">
    <source>
        <dbReference type="Google" id="ProtNLM"/>
    </source>
</evidence>
<evidence type="ECO:0000313" key="2">
    <source>
        <dbReference type="Proteomes" id="UP000799766"/>
    </source>
</evidence>
<name>A0A6A6NS47_9PEZI</name>
<dbReference type="GO" id="GO:0004497">
    <property type="term" value="F:monooxygenase activity"/>
    <property type="evidence" value="ECO:0007669"/>
    <property type="project" value="InterPro"/>
</dbReference>
<dbReference type="GO" id="GO:0016705">
    <property type="term" value="F:oxidoreductase activity, acting on paired donors, with incorporation or reduction of molecular oxygen"/>
    <property type="evidence" value="ECO:0007669"/>
    <property type="project" value="InterPro"/>
</dbReference>
<accession>A0A6A6NS47</accession>
<dbReference type="InterPro" id="IPR036396">
    <property type="entry name" value="Cyt_P450_sf"/>
</dbReference>